<gene>
    <name evidence="3" type="ordered locus">Pedsa_3583</name>
</gene>
<sequence>MKTIYKTITLAFLLQLTQFSFAQKLIPGFDKKEYIALLKLTAKNSDPAVVKHIPFPENYTMLYRSPVMGLDNVWELWKNTDNIGVISVRGSTAKTESWLANFYAASIPAKGTLNLSKTNHFDYELAQNPKAAIHTGWLVSTAFIMQDLVPKIDSCYKDGIKDFLITGHSQGGAISYLITAYLYNLQKRGTIPTDIRFKTYCSAAPKPGNLFFAYDYELMTAGGWAFNVINARDWVPEMALTVQTVDDFNNVNPFAFFKESIKKQSFPKNLALRYFYNKLDRPARKTQRNYQKYLGKKIAGYVHKYLPEFEAPIYFKTSNYVRTGTTIVLPETGDYTVKYPDNKEKFMTHHQPEAYLYLAERMK</sequence>
<evidence type="ECO:0000256" key="1">
    <source>
        <dbReference type="SAM" id="SignalP"/>
    </source>
</evidence>
<dbReference type="HOGENOM" id="CLU_044342_0_0_10"/>
<keyword evidence="4" id="KW-1185">Reference proteome</keyword>
<organism evidence="3 4">
    <name type="scientific">Pseudopedobacter saltans (strain ATCC 51119 / DSM 12145 / JCM 21818 / CCUG 39354 / LMG 10337 / NBRC 100064 / NCIMB 13643)</name>
    <name type="common">Pedobacter saltans</name>
    <dbReference type="NCBI Taxonomy" id="762903"/>
    <lineage>
        <taxon>Bacteria</taxon>
        <taxon>Pseudomonadati</taxon>
        <taxon>Bacteroidota</taxon>
        <taxon>Sphingobacteriia</taxon>
        <taxon>Sphingobacteriales</taxon>
        <taxon>Sphingobacteriaceae</taxon>
        <taxon>Pseudopedobacter</taxon>
    </lineage>
</organism>
<reference evidence="3 4" key="1">
    <citation type="journal article" date="2011" name="Stand. Genomic Sci.">
        <title>Complete genome sequence of the gliding, heparinolytic Pedobacter saltans type strain (113).</title>
        <authorList>
            <person name="Liolios K."/>
            <person name="Sikorski J."/>
            <person name="Lu M."/>
            <person name="Nolan M."/>
            <person name="Lapidus A."/>
            <person name="Lucas S."/>
            <person name="Hammon N."/>
            <person name="Deshpande S."/>
            <person name="Cheng J.F."/>
            <person name="Tapia R."/>
            <person name="Han C."/>
            <person name="Goodwin L."/>
            <person name="Pitluck S."/>
            <person name="Huntemann M."/>
            <person name="Ivanova N."/>
            <person name="Pagani I."/>
            <person name="Mavromatis K."/>
            <person name="Ovchinikova G."/>
            <person name="Pati A."/>
            <person name="Chen A."/>
            <person name="Palaniappan K."/>
            <person name="Land M."/>
            <person name="Hauser L."/>
            <person name="Brambilla E.M."/>
            <person name="Kotsyurbenko O."/>
            <person name="Rohde M."/>
            <person name="Tindall B.J."/>
            <person name="Abt B."/>
            <person name="Goker M."/>
            <person name="Detter J.C."/>
            <person name="Woyke T."/>
            <person name="Bristow J."/>
            <person name="Eisen J.A."/>
            <person name="Markowitz V."/>
            <person name="Hugenholtz P."/>
            <person name="Klenk H.P."/>
            <person name="Kyrpides N.C."/>
        </authorList>
    </citation>
    <scope>NUCLEOTIDE SEQUENCE [LARGE SCALE GENOMIC DNA]</scope>
    <source>
        <strain evidence="4">ATCC 51119 / DSM 12145 / JCM 21818 / LMG 10337 / NBRC 100064 / NCIMB 13643</strain>
    </source>
</reference>
<evidence type="ECO:0000313" key="3">
    <source>
        <dbReference type="EMBL" id="ADY54112.1"/>
    </source>
</evidence>
<dbReference type="STRING" id="762903.Pedsa_3583"/>
<dbReference type="InterPro" id="IPR002921">
    <property type="entry name" value="Fungal_lipase-type"/>
</dbReference>
<dbReference type="AlphaFoldDB" id="F0SF44"/>
<dbReference type="OrthoDB" id="927373at2"/>
<evidence type="ECO:0000259" key="2">
    <source>
        <dbReference type="Pfam" id="PF01764"/>
    </source>
</evidence>
<dbReference type="KEGG" id="psn:Pedsa_3583"/>
<feature type="signal peptide" evidence="1">
    <location>
        <begin position="1"/>
        <end position="22"/>
    </location>
</feature>
<dbReference type="eggNOG" id="COG3187">
    <property type="taxonomic scope" value="Bacteria"/>
</dbReference>
<reference evidence="4" key="2">
    <citation type="submission" date="2011-02" db="EMBL/GenBank/DDBJ databases">
        <title>The complete genome of Pedobacter saltans DSM 12145.</title>
        <authorList>
            <consortium name="US DOE Joint Genome Institute (JGI-PGF)"/>
            <person name="Lucas S."/>
            <person name="Copeland A."/>
            <person name="Lapidus A."/>
            <person name="Bruce D."/>
            <person name="Goodwin L."/>
            <person name="Pitluck S."/>
            <person name="Kyrpides N."/>
            <person name="Mavromatis K."/>
            <person name="Pagani I."/>
            <person name="Ivanova N."/>
            <person name="Ovchinnikova G."/>
            <person name="Lu M."/>
            <person name="Detter J.C."/>
            <person name="Han C."/>
            <person name="Land M."/>
            <person name="Hauser L."/>
            <person name="Markowitz V."/>
            <person name="Cheng J.-F."/>
            <person name="Hugenholtz P."/>
            <person name="Woyke T."/>
            <person name="Wu D."/>
            <person name="Tindall B."/>
            <person name="Pomrenke H.G."/>
            <person name="Brambilla E."/>
            <person name="Klenk H.-P."/>
            <person name="Eisen J.A."/>
        </authorList>
    </citation>
    <scope>NUCLEOTIDE SEQUENCE [LARGE SCALE GENOMIC DNA]</scope>
    <source>
        <strain evidence="4">ATCC 51119 / DSM 12145 / JCM 21818 / LMG 10337 / NBRC 100064 / NCIMB 13643</strain>
    </source>
</reference>
<accession>F0SF44</accession>
<protein>
    <submittedName>
        <fullName evidence="3">Lipase class 3</fullName>
    </submittedName>
</protein>
<dbReference type="InterPro" id="IPR029058">
    <property type="entry name" value="AB_hydrolase_fold"/>
</dbReference>
<evidence type="ECO:0000313" key="4">
    <source>
        <dbReference type="Proteomes" id="UP000000310"/>
    </source>
</evidence>
<proteinExistence type="predicted"/>
<dbReference type="Gene3D" id="3.40.50.1820">
    <property type="entry name" value="alpha/beta hydrolase"/>
    <property type="match status" value="1"/>
</dbReference>
<dbReference type="EMBL" id="CP002545">
    <property type="protein sequence ID" value="ADY54112.1"/>
    <property type="molecule type" value="Genomic_DNA"/>
</dbReference>
<dbReference type="GO" id="GO:0006629">
    <property type="term" value="P:lipid metabolic process"/>
    <property type="evidence" value="ECO:0007669"/>
    <property type="project" value="InterPro"/>
</dbReference>
<name>F0SF44_PSESL</name>
<keyword evidence="1" id="KW-0732">Signal</keyword>
<dbReference type="RefSeq" id="WP_013634595.1">
    <property type="nucleotide sequence ID" value="NC_015177.1"/>
</dbReference>
<dbReference type="Proteomes" id="UP000000310">
    <property type="component" value="Chromosome"/>
</dbReference>
<dbReference type="Pfam" id="PF01764">
    <property type="entry name" value="Lipase_3"/>
    <property type="match status" value="1"/>
</dbReference>
<feature type="domain" description="Fungal lipase-type" evidence="2">
    <location>
        <begin position="85"/>
        <end position="240"/>
    </location>
</feature>
<dbReference type="SUPFAM" id="SSF53474">
    <property type="entry name" value="alpha/beta-Hydrolases"/>
    <property type="match status" value="1"/>
</dbReference>
<feature type="chain" id="PRO_5003260273" evidence="1">
    <location>
        <begin position="23"/>
        <end position="363"/>
    </location>
</feature>